<organism evidence="2 3">
    <name type="scientific">Dendrobium catenatum</name>
    <dbReference type="NCBI Taxonomy" id="906689"/>
    <lineage>
        <taxon>Eukaryota</taxon>
        <taxon>Viridiplantae</taxon>
        <taxon>Streptophyta</taxon>
        <taxon>Embryophyta</taxon>
        <taxon>Tracheophyta</taxon>
        <taxon>Spermatophyta</taxon>
        <taxon>Magnoliopsida</taxon>
        <taxon>Liliopsida</taxon>
        <taxon>Asparagales</taxon>
        <taxon>Orchidaceae</taxon>
        <taxon>Epidendroideae</taxon>
        <taxon>Malaxideae</taxon>
        <taxon>Dendrobiinae</taxon>
        <taxon>Dendrobium</taxon>
    </lineage>
</organism>
<gene>
    <name evidence="2" type="ORF">MA16_Dca024736</name>
</gene>
<keyword evidence="3" id="KW-1185">Reference proteome</keyword>
<reference evidence="2 3" key="2">
    <citation type="journal article" date="2017" name="Nature">
        <title>The Apostasia genome and the evolution of orchids.</title>
        <authorList>
            <person name="Zhang G.Q."/>
            <person name="Liu K.W."/>
            <person name="Li Z."/>
            <person name="Lohaus R."/>
            <person name="Hsiao Y.Y."/>
            <person name="Niu S.C."/>
            <person name="Wang J.Y."/>
            <person name="Lin Y.C."/>
            <person name="Xu Q."/>
            <person name="Chen L.J."/>
            <person name="Yoshida K."/>
            <person name="Fujiwara S."/>
            <person name="Wang Z.W."/>
            <person name="Zhang Y.Q."/>
            <person name="Mitsuda N."/>
            <person name="Wang M."/>
            <person name="Liu G.H."/>
            <person name="Pecoraro L."/>
            <person name="Huang H.X."/>
            <person name="Xiao X.J."/>
            <person name="Lin M."/>
            <person name="Wu X.Y."/>
            <person name="Wu W.L."/>
            <person name="Chen Y.Y."/>
            <person name="Chang S.B."/>
            <person name="Sakamoto S."/>
            <person name="Ohme-Takagi M."/>
            <person name="Yagi M."/>
            <person name="Zeng S.J."/>
            <person name="Shen C.Y."/>
            <person name="Yeh C.M."/>
            <person name="Luo Y.B."/>
            <person name="Tsai W.C."/>
            <person name="Van de Peer Y."/>
            <person name="Liu Z.J."/>
        </authorList>
    </citation>
    <scope>NUCLEOTIDE SEQUENCE [LARGE SCALE GENOMIC DNA]</scope>
    <source>
        <tissue evidence="2">The whole plant</tissue>
    </source>
</reference>
<keyword evidence="1" id="KW-0812">Transmembrane</keyword>
<sequence>MRCMKAPLRALRCARDMYVKSLGGCAGAGGGGRGAPMTGVTAASTHLGTQMALEEGVAGMMILRSLFARILSKIMMMQLQGWHKRLKGAKAWRLLLGGLMRMLHAMTLMGIFISWGFQGARVARWCLLHEGLISSVLRPRLDFVSFFFPSCDRGCVCVSLGGGGR</sequence>
<reference evidence="2 3" key="1">
    <citation type="journal article" date="2016" name="Sci. Rep.">
        <title>The Dendrobium catenatum Lindl. genome sequence provides insights into polysaccharide synthase, floral development and adaptive evolution.</title>
        <authorList>
            <person name="Zhang G.Q."/>
            <person name="Xu Q."/>
            <person name="Bian C."/>
            <person name="Tsai W.C."/>
            <person name="Yeh C.M."/>
            <person name="Liu K.W."/>
            <person name="Yoshida K."/>
            <person name="Zhang L.S."/>
            <person name="Chang S.B."/>
            <person name="Chen F."/>
            <person name="Shi Y."/>
            <person name="Su Y.Y."/>
            <person name="Zhang Y.Q."/>
            <person name="Chen L.J."/>
            <person name="Yin Y."/>
            <person name="Lin M."/>
            <person name="Huang H."/>
            <person name="Deng H."/>
            <person name="Wang Z.W."/>
            <person name="Zhu S.L."/>
            <person name="Zhao X."/>
            <person name="Deng C."/>
            <person name="Niu S.C."/>
            <person name="Huang J."/>
            <person name="Wang M."/>
            <person name="Liu G.H."/>
            <person name="Yang H.J."/>
            <person name="Xiao X.J."/>
            <person name="Hsiao Y.Y."/>
            <person name="Wu W.L."/>
            <person name="Chen Y.Y."/>
            <person name="Mitsuda N."/>
            <person name="Ohme-Takagi M."/>
            <person name="Luo Y.B."/>
            <person name="Van de Peer Y."/>
            <person name="Liu Z.J."/>
        </authorList>
    </citation>
    <scope>NUCLEOTIDE SEQUENCE [LARGE SCALE GENOMIC DNA]</scope>
    <source>
        <tissue evidence="2">The whole plant</tissue>
    </source>
</reference>
<feature type="transmembrane region" description="Helical" evidence="1">
    <location>
        <begin position="92"/>
        <end position="117"/>
    </location>
</feature>
<evidence type="ECO:0000313" key="2">
    <source>
        <dbReference type="EMBL" id="PKU77232.1"/>
    </source>
</evidence>
<dbReference type="Proteomes" id="UP000233837">
    <property type="component" value="Unassembled WGS sequence"/>
</dbReference>
<proteinExistence type="predicted"/>
<dbReference type="AlphaFoldDB" id="A0A2I0WNI5"/>
<keyword evidence="1" id="KW-0472">Membrane</keyword>
<keyword evidence="1" id="KW-1133">Transmembrane helix</keyword>
<name>A0A2I0WNI5_9ASPA</name>
<evidence type="ECO:0000256" key="1">
    <source>
        <dbReference type="SAM" id="Phobius"/>
    </source>
</evidence>
<protein>
    <submittedName>
        <fullName evidence="2">Uncharacterized protein</fullName>
    </submittedName>
</protein>
<accession>A0A2I0WNI5</accession>
<dbReference type="EMBL" id="KZ502526">
    <property type="protein sequence ID" value="PKU77232.1"/>
    <property type="molecule type" value="Genomic_DNA"/>
</dbReference>
<evidence type="ECO:0000313" key="3">
    <source>
        <dbReference type="Proteomes" id="UP000233837"/>
    </source>
</evidence>